<dbReference type="RefSeq" id="WP_112112402.1">
    <property type="nucleotide sequence ID" value="NZ_QLSZ01000002.1"/>
</dbReference>
<organism evidence="4 5">
    <name type="scientific">Flavobacterium aciduliphilum</name>
    <dbReference type="NCBI Taxonomy" id="1101402"/>
    <lineage>
        <taxon>Bacteria</taxon>
        <taxon>Pseudomonadati</taxon>
        <taxon>Bacteroidota</taxon>
        <taxon>Flavobacteriia</taxon>
        <taxon>Flavobacteriales</taxon>
        <taxon>Flavobacteriaceae</taxon>
        <taxon>Flavobacterium</taxon>
    </lineage>
</organism>
<dbReference type="InterPro" id="IPR029031">
    <property type="entry name" value="Gingipain_N_sf"/>
</dbReference>
<dbReference type="NCBIfam" id="NF033707">
    <property type="entry name" value="T9SS_sortase"/>
    <property type="match status" value="1"/>
</dbReference>
<dbReference type="Proteomes" id="UP000248840">
    <property type="component" value="Unassembled WGS sequence"/>
</dbReference>
<feature type="chain" id="PRO_5016437604" evidence="2">
    <location>
        <begin position="19"/>
        <end position="1274"/>
    </location>
</feature>
<dbReference type="GO" id="GO:0008234">
    <property type="term" value="F:cysteine-type peptidase activity"/>
    <property type="evidence" value="ECO:0007669"/>
    <property type="project" value="InterPro"/>
</dbReference>
<keyword evidence="1 2" id="KW-0732">Signal</keyword>
<evidence type="ECO:0000259" key="3">
    <source>
        <dbReference type="Pfam" id="PF01364"/>
    </source>
</evidence>
<dbReference type="InterPro" id="IPR001769">
    <property type="entry name" value="Gingipain"/>
</dbReference>
<dbReference type="InterPro" id="IPR029030">
    <property type="entry name" value="Caspase-like_dom_sf"/>
</dbReference>
<comment type="caution">
    <text evidence="4">The sequence shown here is derived from an EMBL/GenBank/DDBJ whole genome shotgun (WGS) entry which is preliminary data.</text>
</comment>
<dbReference type="EMBL" id="QLSZ01000002">
    <property type="protein sequence ID" value="RAR74260.1"/>
    <property type="molecule type" value="Genomic_DNA"/>
</dbReference>
<dbReference type="Gene3D" id="3.40.50.10390">
    <property type="entry name" value="Gingipain r, domain 1"/>
    <property type="match status" value="1"/>
</dbReference>
<dbReference type="OrthoDB" id="9809780at2"/>
<evidence type="ECO:0000256" key="2">
    <source>
        <dbReference type="SAM" id="SignalP"/>
    </source>
</evidence>
<dbReference type="CDD" id="cd02258">
    <property type="entry name" value="Peptidase_C25_N"/>
    <property type="match status" value="1"/>
</dbReference>
<feature type="signal peptide" evidence="2">
    <location>
        <begin position="1"/>
        <end position="18"/>
    </location>
</feature>
<dbReference type="Pfam" id="PF01364">
    <property type="entry name" value="Peptidase_C25"/>
    <property type="match status" value="1"/>
</dbReference>
<keyword evidence="5" id="KW-1185">Reference proteome</keyword>
<feature type="domain" description="Gingipain" evidence="3">
    <location>
        <begin position="541"/>
        <end position="908"/>
    </location>
</feature>
<dbReference type="GO" id="GO:0006508">
    <property type="term" value="P:proteolysis"/>
    <property type="evidence" value="ECO:0007669"/>
    <property type="project" value="InterPro"/>
</dbReference>
<gene>
    <name evidence="4" type="ORF">CLV55_102193</name>
</gene>
<proteinExistence type="predicted"/>
<sequence>MKKIYTYCVLFISFFAKAQETGSITLNWSDKKNIPFSDFNVVIPQFQKEAFNYDIELRKLSFVKKINTSALVDEKSIVITNIQYENISKEYLGDLNTENIPNSPQIEFKNIISRDKKMALLRFSPLLKDGDGYKKILSLSYSYKYTNGNSITYKTSSSITNSVLASGTWKRFYIQKSGIYKITKSFLNQIGISTDGLDPRKIKIYGNGGRMIPLLNNVAYPYDIEENAIQVIGENDGSFDDSDYILFYGEGVDNWSQENNTNLNLYSDNSYYYVNVEGNYGKRITTLTEPTGIPTITSSTFDDYQFHEVDLTNIGRLGRTWFGESFNIDNEQTFDFNFPNIDTTVPVKIAVHVGGNAIVDTYFSVSANNQNLGTLLVSNVALNSGNVAAHASLPTNTTITASPNISIKLSYNNNGVPTAKGYLDYINLTAKSKLNGFGKQFRFTYNDAVSQSGIIAYQFSNATNISQIWDITDIYNPSVLTNSGQTSFSFKSNLGIEKKYIAIDESDYYTPLKETNTSVSNINLKGTIFLNNAGTFEDIDYLIITPRFLNSQAEKLANFHRKNSNLVVRVVNLDEIYQEFGGGKQDIGAIRNFIKYIYENASSTGTRVKYVNLFGDASFDFKNRIPNNTNIVPIYHCVNSYTETSSSFSSDDYFVMMDANEGNLDTFYGEPDIAVGRMLISSTQQAEEMINKVFEYYDIKSYGNWRNNYVTISDDADKSGDYVLQDTQNSLTDIIYSNKPTFNFKKILLDSYQQETTAGGSRYPKAKEDLTNAFEKGALVFNYLGHGGEDGLTSERIWDKMDGYNFRNQYKYPLFITITCQFSRFDNPYRPTAGEYTYWNPVGGAISMVTTTREISYAFLFNTILTQNLFEFNSSPQVSIAEALRLTKGASTDMSAIRVTSYLGDPALFLAFPRPKVVLTKINDVPITQPVDDLKALSYVKLSGEVHDENNNLLSSYNGDIAVSVFDKNYDRTTLNNDGYSPPITFTNLGETIFRGNASVQNGTFEMGFIVPKDIKIPVGNGRVSFYTKRNTVNLDKTGYNLDIKVGGINLNATADTTPPKIRIYMNDETFVNGGITNESPFFLAFLEDEHGINTASGIGHDIVALLDGDETKPYILNDYYETELNNYTKGKIRFPFRNLSKGLHTLTFKAWDVYNNFVMGELQFVVADNENITLTNVLNYPNPFVNYTQFWFNHNKPYEPLEVQVQIMTITGKIVKTINQTITTEGFLSRDITWDGRDDFGDKIGKGVYIYKLTVKAMLSGNKSEKFEKLVIL</sequence>
<dbReference type="Gene3D" id="2.60.40.4070">
    <property type="match status" value="1"/>
</dbReference>
<accession>A0A328YL42</accession>
<dbReference type="Gene3D" id="3.40.50.1460">
    <property type="match status" value="1"/>
</dbReference>
<evidence type="ECO:0000256" key="1">
    <source>
        <dbReference type="ARBA" id="ARBA00022729"/>
    </source>
</evidence>
<dbReference type="NCBIfam" id="TIGR04183">
    <property type="entry name" value="Por_Secre_tail"/>
    <property type="match status" value="1"/>
</dbReference>
<dbReference type="AlphaFoldDB" id="A0A328YL42"/>
<dbReference type="InterPro" id="IPR026444">
    <property type="entry name" value="Secre_tail"/>
</dbReference>
<evidence type="ECO:0000313" key="4">
    <source>
        <dbReference type="EMBL" id="RAR74260.1"/>
    </source>
</evidence>
<name>A0A328YL42_9FLAO</name>
<dbReference type="SUPFAM" id="SSF52129">
    <property type="entry name" value="Caspase-like"/>
    <property type="match status" value="1"/>
</dbReference>
<reference evidence="4 5" key="1">
    <citation type="submission" date="2018-06" db="EMBL/GenBank/DDBJ databases">
        <title>Genomic Encyclopedia of Archaeal and Bacterial Type Strains, Phase II (KMG-II): from individual species to whole genera.</title>
        <authorList>
            <person name="Goeker M."/>
        </authorList>
    </citation>
    <scope>NUCLEOTIDE SEQUENCE [LARGE SCALE GENOMIC DNA]</scope>
    <source>
        <strain evidence="4 5">DSM 25663</strain>
    </source>
</reference>
<protein>
    <submittedName>
        <fullName evidence="4">Peptidase C25-like protein</fullName>
    </submittedName>
</protein>
<evidence type="ECO:0000313" key="5">
    <source>
        <dbReference type="Proteomes" id="UP000248840"/>
    </source>
</evidence>